<evidence type="ECO:0000313" key="2">
    <source>
        <dbReference type="EMBL" id="ANF34351.1"/>
    </source>
</evidence>
<name>A0A172XCH4_BORTU</name>
<dbReference type="AlphaFoldDB" id="A0A172XCH4"/>
<gene>
    <name evidence="2" type="ORF">A7978_04385</name>
</gene>
<evidence type="ECO:0000313" key="3">
    <source>
        <dbReference type="Proteomes" id="UP000264231"/>
    </source>
</evidence>
<reference evidence="2 3" key="1">
    <citation type="submission" date="2016-05" db="EMBL/GenBank/DDBJ databases">
        <title>Chromosome and linear plasmid sequence of a 2015 human isolate of tick-borne relapsing fever spirochete, Borrelia turicatae.</title>
        <authorList>
            <person name="Kingry L.C."/>
            <person name="Dhwani B."/>
            <person name="Replogle A."/>
            <person name="Sexton C."/>
            <person name="Rowe L."/>
            <person name="Stermole B.M."/>
            <person name="Christensen A.M."/>
            <person name="Schriefer M.E."/>
        </authorList>
    </citation>
    <scope>NUCLEOTIDE SEQUENCE [LARGE SCALE GENOMIC DNA]</scope>
    <source>
        <strain evidence="2 3">BTE5EL</strain>
        <plasmid evidence="2 3">lp159</plasmid>
    </source>
</reference>
<proteinExistence type="predicted"/>
<dbReference type="Pfam" id="PF05714">
    <property type="entry name" value="PFam54_60"/>
    <property type="match status" value="1"/>
</dbReference>
<accession>A0A172XCH4</accession>
<geneLocation type="plasmid" evidence="2 3">
    <name>lp159</name>
</geneLocation>
<protein>
    <recommendedName>
        <fullName evidence="4">Lipoprotein</fullName>
    </recommendedName>
</protein>
<dbReference type="Gene3D" id="1.10.3160.10">
    <property type="entry name" value="Bbcrasp-1"/>
    <property type="match status" value="1"/>
</dbReference>
<dbReference type="Proteomes" id="UP000264231">
    <property type="component" value="Plasmid lp159"/>
</dbReference>
<evidence type="ECO:0000256" key="1">
    <source>
        <dbReference type="SAM" id="Coils"/>
    </source>
</evidence>
<evidence type="ECO:0008006" key="4">
    <source>
        <dbReference type="Google" id="ProtNLM"/>
    </source>
</evidence>
<keyword evidence="2" id="KW-0614">Plasmid</keyword>
<dbReference type="EMBL" id="CP015630">
    <property type="protein sequence ID" value="ANF34351.1"/>
    <property type="molecule type" value="Genomic_DNA"/>
</dbReference>
<dbReference type="PROSITE" id="PS51257">
    <property type="entry name" value="PROKAR_LIPOPROTEIN"/>
    <property type="match status" value="1"/>
</dbReference>
<keyword evidence="1" id="KW-0175">Coiled coil</keyword>
<sequence>MKNYFFTPLILITFILIACDPSYNSDPKSVINDKKNKKIKILIDNLTSKNDNIKHIFNIINTHKDDKWVEDSDQFNMQGTNQLFDVTTTDDNIKYKNNKLARREVYLAFEYHTNSIKEFGKIANKLAEGAIKASNTEIQYLKQVINQVRQYARNYFLVTFTLLMNKQNKLTSLSLSTLKKLTNKFKILDNTKQEIKNAMNKIKDDFNNDHNKIKTGEIANLIKYLTIDNKYHEQFQKAAIKINYICEDIKSILDKK</sequence>
<dbReference type="RefSeq" id="WP_020282246.1">
    <property type="nucleotide sequence ID" value="NZ_CP015630.1"/>
</dbReference>
<dbReference type="InterPro" id="IPR008421">
    <property type="entry name" value="Borrelia_lipoprotein_PFam54/60"/>
</dbReference>
<organism evidence="2 3">
    <name type="scientific">Borrelia turicatae</name>
    <dbReference type="NCBI Taxonomy" id="142"/>
    <lineage>
        <taxon>Bacteria</taxon>
        <taxon>Pseudomonadati</taxon>
        <taxon>Spirochaetota</taxon>
        <taxon>Spirochaetia</taxon>
        <taxon>Spirochaetales</taxon>
        <taxon>Borreliaceae</taxon>
        <taxon>Borrelia</taxon>
    </lineage>
</organism>
<feature type="coiled-coil region" evidence="1">
    <location>
        <begin position="178"/>
        <end position="208"/>
    </location>
</feature>